<evidence type="ECO:0000313" key="9">
    <source>
        <dbReference type="EMBL" id="ACL75553.1"/>
    </source>
</evidence>
<protein>
    <recommendedName>
        <fullName evidence="11">AI-2E family transporter</fullName>
    </recommendedName>
</protein>
<comment type="similarity">
    <text evidence="2">Belongs to the autoinducer-2 exporter (AI-2E) (TC 2.A.86) family.</text>
</comment>
<feature type="transmembrane region" description="Helical" evidence="8">
    <location>
        <begin position="7"/>
        <end position="28"/>
    </location>
</feature>
<dbReference type="Proteomes" id="UP000001349">
    <property type="component" value="Chromosome"/>
</dbReference>
<keyword evidence="6 8" id="KW-1133">Transmembrane helix</keyword>
<evidence type="ECO:0000256" key="8">
    <source>
        <dbReference type="SAM" id="Phobius"/>
    </source>
</evidence>
<keyword evidence="3" id="KW-0813">Transport</keyword>
<dbReference type="OrthoDB" id="9793390at2"/>
<dbReference type="PANTHER" id="PTHR21716">
    <property type="entry name" value="TRANSMEMBRANE PROTEIN"/>
    <property type="match status" value="1"/>
</dbReference>
<evidence type="ECO:0000256" key="6">
    <source>
        <dbReference type="ARBA" id="ARBA00022989"/>
    </source>
</evidence>
<dbReference type="HOGENOM" id="CLU_031275_8_2_9"/>
<accession>B8I0H8</accession>
<dbReference type="eggNOG" id="COG0628">
    <property type="taxonomic scope" value="Bacteria"/>
</dbReference>
<feature type="transmembrane region" description="Helical" evidence="8">
    <location>
        <begin position="34"/>
        <end position="52"/>
    </location>
</feature>
<keyword evidence="10" id="KW-1185">Reference proteome</keyword>
<dbReference type="PANTHER" id="PTHR21716:SF53">
    <property type="entry name" value="PERMEASE PERM-RELATED"/>
    <property type="match status" value="1"/>
</dbReference>
<dbReference type="RefSeq" id="WP_015924705.1">
    <property type="nucleotide sequence ID" value="NC_011898.1"/>
</dbReference>
<evidence type="ECO:0008006" key="11">
    <source>
        <dbReference type="Google" id="ProtNLM"/>
    </source>
</evidence>
<evidence type="ECO:0000256" key="1">
    <source>
        <dbReference type="ARBA" id="ARBA00004651"/>
    </source>
</evidence>
<gene>
    <name evidence="9" type="ordered locus">Ccel_1196</name>
</gene>
<keyword evidence="5 8" id="KW-0812">Transmembrane</keyword>
<name>B8I0H8_RUMCH</name>
<keyword evidence="7 8" id="KW-0472">Membrane</keyword>
<feature type="transmembrane region" description="Helical" evidence="8">
    <location>
        <begin position="64"/>
        <end position="85"/>
    </location>
</feature>
<sequence length="349" mass="38901">MINTRKIIFYIILVLLLIGTAVFVYYYIDKLIKILLPFFIAALIAYIIYPLVIRFERKGIKRSVSIILVYFFIALTLIFFGVYIMPEVLNNGKELFKTLPSITSSYREYFNNCISRIKASKWPPEVKNLIFNEINYGSGFLQVYAARIIKKTLSVLASSLVIMLNIILSMIIAYYFLKDAETLKNSALMLVPKKMRNDIINTGRELNAIATHFIQGQLMTALIVGTMETMGLYLVRVKYPFALGLLGGVANIIPYFGPFLGAIPAIAVALLQSPYKAALAALVFIVVQQIDNAFISPKIIEGKLGLHPVTTIIAVLIGGEFFGIIGMLIGVPVTAMLKVILKKVVDLIV</sequence>
<dbReference type="Pfam" id="PF01594">
    <property type="entry name" value="AI-2E_transport"/>
    <property type="match status" value="1"/>
</dbReference>
<feature type="transmembrane region" description="Helical" evidence="8">
    <location>
        <begin position="241"/>
        <end position="271"/>
    </location>
</feature>
<evidence type="ECO:0000313" key="10">
    <source>
        <dbReference type="Proteomes" id="UP000001349"/>
    </source>
</evidence>
<dbReference type="GO" id="GO:0005886">
    <property type="term" value="C:plasma membrane"/>
    <property type="evidence" value="ECO:0007669"/>
    <property type="project" value="UniProtKB-SubCell"/>
</dbReference>
<feature type="transmembrane region" description="Helical" evidence="8">
    <location>
        <begin position="155"/>
        <end position="177"/>
    </location>
</feature>
<evidence type="ECO:0000256" key="7">
    <source>
        <dbReference type="ARBA" id="ARBA00023136"/>
    </source>
</evidence>
<comment type="subcellular location">
    <subcellularLocation>
        <location evidence="1">Cell membrane</location>
        <topology evidence="1">Multi-pass membrane protein</topology>
    </subcellularLocation>
</comment>
<evidence type="ECO:0000256" key="3">
    <source>
        <dbReference type="ARBA" id="ARBA00022448"/>
    </source>
</evidence>
<evidence type="ECO:0000256" key="2">
    <source>
        <dbReference type="ARBA" id="ARBA00009773"/>
    </source>
</evidence>
<dbReference type="InterPro" id="IPR002549">
    <property type="entry name" value="AI-2E-like"/>
</dbReference>
<dbReference type="GO" id="GO:0055085">
    <property type="term" value="P:transmembrane transport"/>
    <property type="evidence" value="ECO:0007669"/>
    <property type="project" value="TreeGrafter"/>
</dbReference>
<feature type="transmembrane region" description="Helical" evidence="8">
    <location>
        <begin position="218"/>
        <end position="235"/>
    </location>
</feature>
<dbReference type="STRING" id="394503.Ccel_1196"/>
<feature type="transmembrane region" description="Helical" evidence="8">
    <location>
        <begin position="312"/>
        <end position="333"/>
    </location>
</feature>
<reference evidence="9 10" key="1">
    <citation type="submission" date="2009-01" db="EMBL/GenBank/DDBJ databases">
        <title>Complete sequence of Clostridium cellulolyticum H10.</title>
        <authorList>
            <consortium name="US DOE Joint Genome Institute"/>
            <person name="Lucas S."/>
            <person name="Copeland A."/>
            <person name="Lapidus A."/>
            <person name="Glavina del Rio T."/>
            <person name="Dalin E."/>
            <person name="Tice H."/>
            <person name="Bruce D."/>
            <person name="Goodwin L."/>
            <person name="Pitluck S."/>
            <person name="Chertkov O."/>
            <person name="Saunders E."/>
            <person name="Brettin T."/>
            <person name="Detter J.C."/>
            <person name="Han C."/>
            <person name="Larimer F."/>
            <person name="Land M."/>
            <person name="Hauser L."/>
            <person name="Kyrpides N."/>
            <person name="Ivanova N."/>
            <person name="Zhou J."/>
            <person name="Richardson P."/>
        </authorList>
    </citation>
    <scope>NUCLEOTIDE SEQUENCE [LARGE SCALE GENOMIC DNA]</scope>
    <source>
        <strain evidence="10">ATCC 35319 / DSM 5812 / JCM 6584 / H10</strain>
    </source>
</reference>
<dbReference type="EMBL" id="CP001348">
    <property type="protein sequence ID" value="ACL75553.1"/>
    <property type="molecule type" value="Genomic_DNA"/>
</dbReference>
<dbReference type="KEGG" id="cce:Ccel_1196"/>
<organism evidence="9 10">
    <name type="scientific">Ruminiclostridium cellulolyticum (strain ATCC 35319 / DSM 5812 / JCM 6584 / H10)</name>
    <name type="common">Clostridium cellulolyticum</name>
    <dbReference type="NCBI Taxonomy" id="394503"/>
    <lineage>
        <taxon>Bacteria</taxon>
        <taxon>Bacillati</taxon>
        <taxon>Bacillota</taxon>
        <taxon>Clostridia</taxon>
        <taxon>Eubacteriales</taxon>
        <taxon>Oscillospiraceae</taxon>
        <taxon>Ruminiclostridium</taxon>
    </lineage>
</organism>
<dbReference type="AlphaFoldDB" id="B8I0H8"/>
<evidence type="ECO:0000256" key="4">
    <source>
        <dbReference type="ARBA" id="ARBA00022475"/>
    </source>
</evidence>
<evidence type="ECO:0000256" key="5">
    <source>
        <dbReference type="ARBA" id="ARBA00022692"/>
    </source>
</evidence>
<keyword evidence="4" id="KW-1003">Cell membrane</keyword>
<proteinExistence type="inferred from homology"/>